<evidence type="ECO:0000313" key="5">
    <source>
        <dbReference type="Proteomes" id="UP000398217"/>
    </source>
</evidence>
<keyword evidence="5" id="KW-1185">Reference proteome</keyword>
<gene>
    <name evidence="4" type="ORF">RCZ01_17270</name>
</gene>
<dbReference type="AlphaFoldDB" id="A0A5M4BAY3"/>
<dbReference type="RefSeq" id="WP_155285057.1">
    <property type="nucleotide sequence ID" value="NZ_BLBC01000011.1"/>
</dbReference>
<feature type="chain" id="PRO_5024356452" description="Lipocalin-like domain-containing protein" evidence="2">
    <location>
        <begin position="21"/>
        <end position="170"/>
    </location>
</feature>
<sequence length="170" mass="19041">MKKILAFVVLAFSLSVISCGKDDVNEVDKPSVDISDTKGDKQNEAPTVDSSDTKENEQNETPKQNPFVGTWEIMSMNINGRERVLTDCEKKSYAVFQETTLKTHISMSVAGVCTEKPIDWTYTVSDNKIFGKSDEGLVAEIPFVFNDETLTLTFVIGNRKLVSTYKKRQN</sequence>
<feature type="compositionally biased region" description="Basic and acidic residues" evidence="1">
    <location>
        <begin position="28"/>
        <end position="43"/>
    </location>
</feature>
<dbReference type="InterPro" id="IPR024311">
    <property type="entry name" value="Lipocalin-like"/>
</dbReference>
<comment type="caution">
    <text evidence="4">The sequence shown here is derived from an EMBL/GenBank/DDBJ whole genome shotgun (WGS) entry which is preliminary data.</text>
</comment>
<evidence type="ECO:0000256" key="2">
    <source>
        <dbReference type="SAM" id="SignalP"/>
    </source>
</evidence>
<dbReference type="OrthoDB" id="1151388at2"/>
<dbReference type="Pfam" id="PF13648">
    <property type="entry name" value="Lipocalin_4"/>
    <property type="match status" value="1"/>
</dbReference>
<proteinExistence type="predicted"/>
<dbReference type="EMBL" id="BLBC01000011">
    <property type="protein sequence ID" value="GET46425.1"/>
    <property type="molecule type" value="Genomic_DNA"/>
</dbReference>
<dbReference type="Proteomes" id="UP000398217">
    <property type="component" value="Unassembled WGS sequence"/>
</dbReference>
<evidence type="ECO:0000313" key="4">
    <source>
        <dbReference type="EMBL" id="GET46425.1"/>
    </source>
</evidence>
<evidence type="ECO:0000256" key="1">
    <source>
        <dbReference type="SAM" id="MobiDB-lite"/>
    </source>
</evidence>
<reference evidence="5" key="1">
    <citation type="journal article" date="2020" name="Int. J. Syst. Evol. Microbiol.">
        <title>Capnocytophaga felis sp. nov. isolated from the feline oral cavity.</title>
        <authorList>
            <person name="Suzuki M."/>
            <person name="Umeda K."/>
            <person name="Kimura M."/>
            <person name="Imaoka K."/>
            <person name="Morikawa S."/>
            <person name="Maeda K."/>
        </authorList>
    </citation>
    <scope>NUCLEOTIDE SEQUENCE [LARGE SCALE GENOMIC DNA]</scope>
    <source>
        <strain evidence="5">KC07070</strain>
    </source>
</reference>
<accession>A0A5M4BAY3</accession>
<keyword evidence="2" id="KW-0732">Signal</keyword>
<name>A0A5M4BAY3_9FLAO</name>
<organism evidence="4 5">
    <name type="scientific">Capnocytophaga felis</name>
    <dbReference type="NCBI Taxonomy" id="2267611"/>
    <lineage>
        <taxon>Bacteria</taxon>
        <taxon>Pseudomonadati</taxon>
        <taxon>Bacteroidota</taxon>
        <taxon>Flavobacteriia</taxon>
        <taxon>Flavobacteriales</taxon>
        <taxon>Flavobacteriaceae</taxon>
        <taxon>Capnocytophaga</taxon>
    </lineage>
</organism>
<feature type="region of interest" description="Disordered" evidence="1">
    <location>
        <begin position="28"/>
        <end position="66"/>
    </location>
</feature>
<protein>
    <recommendedName>
        <fullName evidence="3">Lipocalin-like domain-containing protein</fullName>
    </recommendedName>
</protein>
<feature type="domain" description="Lipocalin-like" evidence="3">
    <location>
        <begin position="68"/>
        <end position="151"/>
    </location>
</feature>
<evidence type="ECO:0000259" key="3">
    <source>
        <dbReference type="Pfam" id="PF13648"/>
    </source>
</evidence>
<feature type="signal peptide" evidence="2">
    <location>
        <begin position="1"/>
        <end position="20"/>
    </location>
</feature>
<dbReference type="PROSITE" id="PS51257">
    <property type="entry name" value="PROKAR_LIPOPROTEIN"/>
    <property type="match status" value="1"/>
</dbReference>